<dbReference type="Pfam" id="PF05347">
    <property type="entry name" value="Complex1_LYR"/>
    <property type="match status" value="1"/>
</dbReference>
<protein>
    <recommendedName>
        <fullName evidence="3">Complex 1 LYR protein domain-containing protein</fullName>
    </recommendedName>
</protein>
<feature type="chain" id="PRO_5033033838" description="Complex 1 LYR protein domain-containing protein" evidence="2">
    <location>
        <begin position="22"/>
        <end position="206"/>
    </location>
</feature>
<dbReference type="PANTHER" id="PTHR14273">
    <property type="entry name" value="LYR MOTIF-CONTAINING PROTEIN 1"/>
    <property type="match status" value="1"/>
</dbReference>
<evidence type="ECO:0000256" key="2">
    <source>
        <dbReference type="SAM" id="SignalP"/>
    </source>
</evidence>
<dbReference type="InterPro" id="IPR040330">
    <property type="entry name" value="LYRM1"/>
</dbReference>
<feature type="domain" description="Complex 1 LYR protein" evidence="3">
    <location>
        <begin position="77"/>
        <end position="114"/>
    </location>
</feature>
<evidence type="ECO:0000259" key="3">
    <source>
        <dbReference type="Pfam" id="PF05347"/>
    </source>
</evidence>
<evidence type="ECO:0000256" key="1">
    <source>
        <dbReference type="ARBA" id="ARBA00009508"/>
    </source>
</evidence>
<organism evidence="4 5">
    <name type="scientific">Acanthosepion pharaonis</name>
    <name type="common">Pharaoh cuttlefish</name>
    <name type="synonym">Sepia pharaonis</name>
    <dbReference type="NCBI Taxonomy" id="158019"/>
    <lineage>
        <taxon>Eukaryota</taxon>
        <taxon>Metazoa</taxon>
        <taxon>Spiralia</taxon>
        <taxon>Lophotrochozoa</taxon>
        <taxon>Mollusca</taxon>
        <taxon>Cephalopoda</taxon>
        <taxon>Coleoidea</taxon>
        <taxon>Decapodiformes</taxon>
        <taxon>Sepiida</taxon>
        <taxon>Sepiina</taxon>
        <taxon>Sepiidae</taxon>
        <taxon>Acanthosepion</taxon>
    </lineage>
</organism>
<gene>
    <name evidence="4" type="ORF">SPHA_78617</name>
</gene>
<dbReference type="AlphaFoldDB" id="A0A812ETQ2"/>
<comment type="similarity">
    <text evidence="1">Belongs to the complex I LYR family.</text>
</comment>
<reference evidence="4" key="1">
    <citation type="submission" date="2021-01" db="EMBL/GenBank/DDBJ databases">
        <authorList>
            <person name="Li R."/>
            <person name="Bekaert M."/>
        </authorList>
    </citation>
    <scope>NUCLEOTIDE SEQUENCE</scope>
    <source>
        <strain evidence="4">Farmed</strain>
    </source>
</reference>
<evidence type="ECO:0000313" key="4">
    <source>
        <dbReference type="EMBL" id="CAE1329030.1"/>
    </source>
</evidence>
<dbReference type="EMBL" id="CAHIKZ030005545">
    <property type="protein sequence ID" value="CAE1329030.1"/>
    <property type="molecule type" value="Genomic_DNA"/>
</dbReference>
<dbReference type="OrthoDB" id="275715at2759"/>
<evidence type="ECO:0000313" key="5">
    <source>
        <dbReference type="Proteomes" id="UP000597762"/>
    </source>
</evidence>
<comment type="caution">
    <text evidence="4">The sequence shown here is derived from an EMBL/GenBank/DDBJ whole genome shotgun (WGS) entry which is preliminary data.</text>
</comment>
<feature type="signal peptide" evidence="2">
    <location>
        <begin position="1"/>
        <end position="21"/>
    </location>
</feature>
<dbReference type="InterPro" id="IPR045294">
    <property type="entry name" value="Complex1_LYR_LYRM1"/>
</dbReference>
<sequence>MFIFFLYLFFIAFSFFYSGENDNIVHRQTTCVRWRIFFCQVRNFSFGEYLRMVQISMWKYLLLTWEAMSGKREDTLTERAYIASEASKLFRQNKNIKNASEIEEHIKEGEVRLELALHYRIPYPRQAVNHVILVRKGRLSSIINLFFLTVVLRQLFFGSLSQFLFLSQYPGFPGTNYNGDDCSTVEFVLDIIWNVFSVHDPFSSVL</sequence>
<accession>A0A812ETQ2</accession>
<dbReference type="PANTHER" id="PTHR14273:SF0">
    <property type="entry name" value="LYR MOTIF-CONTAINING PROTEIN 1"/>
    <property type="match status" value="1"/>
</dbReference>
<dbReference type="CDD" id="cd20261">
    <property type="entry name" value="Complex1_LYR_LYRM1"/>
    <property type="match status" value="1"/>
</dbReference>
<dbReference type="GO" id="GO:0005739">
    <property type="term" value="C:mitochondrion"/>
    <property type="evidence" value="ECO:0007669"/>
    <property type="project" value="TreeGrafter"/>
</dbReference>
<name>A0A812ETQ2_ACAPH</name>
<dbReference type="Proteomes" id="UP000597762">
    <property type="component" value="Unassembled WGS sequence"/>
</dbReference>
<keyword evidence="2" id="KW-0732">Signal</keyword>
<keyword evidence="5" id="KW-1185">Reference proteome</keyword>
<proteinExistence type="inferred from homology"/>
<dbReference type="InterPro" id="IPR008011">
    <property type="entry name" value="Complex1_LYR_dom"/>
</dbReference>